<keyword evidence="1" id="KW-0472">Membrane</keyword>
<accession>A0ABS3VSA9</accession>
<gene>
    <name evidence="3" type="ORF">GSF22_15585</name>
</gene>
<reference evidence="3 4" key="1">
    <citation type="submission" date="2019-12" db="EMBL/GenBank/DDBJ databases">
        <title>Whole genome sequencing of endophytic Actinobacterium Micromonospora sp. MPMI6T.</title>
        <authorList>
            <person name="Evv R."/>
            <person name="Podile A.R."/>
        </authorList>
    </citation>
    <scope>NUCLEOTIDE SEQUENCE [LARGE SCALE GENOMIC DNA]</scope>
    <source>
        <strain evidence="3 4">MPMI6</strain>
    </source>
</reference>
<dbReference type="InterPro" id="IPR007560">
    <property type="entry name" value="Restrct_endonuc_IV_Mrr"/>
</dbReference>
<keyword evidence="1" id="KW-0812">Transmembrane</keyword>
<organism evidence="3 4">
    <name type="scientific">Micromonospora echinofusca</name>
    <dbReference type="NCBI Taxonomy" id="47858"/>
    <lineage>
        <taxon>Bacteria</taxon>
        <taxon>Bacillati</taxon>
        <taxon>Actinomycetota</taxon>
        <taxon>Actinomycetes</taxon>
        <taxon>Micromonosporales</taxon>
        <taxon>Micromonosporaceae</taxon>
        <taxon>Micromonospora</taxon>
    </lineage>
</organism>
<evidence type="ECO:0000256" key="1">
    <source>
        <dbReference type="SAM" id="Phobius"/>
    </source>
</evidence>
<name>A0ABS3VSA9_MICEH</name>
<sequence>MNCGGVIRVSARTRARPDPGISVGLPGRGRSARPAALAALLTVVAVCAVVEFVQRHPLWSALIGLVLLAGAVAAVRFVRREQAGRAAEQAARDRLIGGTDAITGIEFEHWFGRLLTASGCTGVTVCGGAGDRGADIVGTAPDGRRVVVQCKRRSPGNRVGSAEIQRFAGTCHNVHGGDICLLVTNGSFTDGDGALLARQLDILLVDRAALETWAYTGRPPLALAGRWQV</sequence>
<dbReference type="InterPro" id="IPR052906">
    <property type="entry name" value="Type_IV_Methyl-Rstrct_Enzyme"/>
</dbReference>
<evidence type="ECO:0000313" key="3">
    <source>
        <dbReference type="EMBL" id="MBO4207419.1"/>
    </source>
</evidence>
<protein>
    <recommendedName>
        <fullName evidence="2">Restriction endonuclease type IV Mrr domain-containing protein</fullName>
    </recommendedName>
</protein>
<dbReference type="Pfam" id="PF04471">
    <property type="entry name" value="Mrr_cat"/>
    <property type="match status" value="1"/>
</dbReference>
<keyword evidence="4" id="KW-1185">Reference proteome</keyword>
<dbReference type="InterPro" id="IPR011856">
    <property type="entry name" value="tRNA_endonuc-like_dom_sf"/>
</dbReference>
<dbReference type="RefSeq" id="WP_307804022.1">
    <property type="nucleotide sequence ID" value="NZ_WVUH01000122.1"/>
</dbReference>
<proteinExistence type="predicted"/>
<feature type="transmembrane region" description="Helical" evidence="1">
    <location>
        <begin position="35"/>
        <end position="53"/>
    </location>
</feature>
<dbReference type="Proteomes" id="UP000823521">
    <property type="component" value="Unassembled WGS sequence"/>
</dbReference>
<dbReference type="Gene3D" id="3.40.1350.10">
    <property type="match status" value="1"/>
</dbReference>
<dbReference type="PANTHER" id="PTHR30015:SF6">
    <property type="entry name" value="SLL1429 PROTEIN"/>
    <property type="match status" value="1"/>
</dbReference>
<dbReference type="InterPro" id="IPR011335">
    <property type="entry name" value="Restrct_endonuc-II-like"/>
</dbReference>
<dbReference type="EMBL" id="WVUH01000122">
    <property type="protein sequence ID" value="MBO4207419.1"/>
    <property type="molecule type" value="Genomic_DNA"/>
</dbReference>
<dbReference type="PANTHER" id="PTHR30015">
    <property type="entry name" value="MRR RESTRICTION SYSTEM PROTEIN"/>
    <property type="match status" value="1"/>
</dbReference>
<comment type="caution">
    <text evidence="3">The sequence shown here is derived from an EMBL/GenBank/DDBJ whole genome shotgun (WGS) entry which is preliminary data.</text>
</comment>
<keyword evidence="1" id="KW-1133">Transmembrane helix</keyword>
<dbReference type="SUPFAM" id="SSF52980">
    <property type="entry name" value="Restriction endonuclease-like"/>
    <property type="match status" value="1"/>
</dbReference>
<feature type="transmembrane region" description="Helical" evidence="1">
    <location>
        <begin position="59"/>
        <end position="78"/>
    </location>
</feature>
<feature type="domain" description="Restriction endonuclease type IV Mrr" evidence="2">
    <location>
        <begin position="100"/>
        <end position="213"/>
    </location>
</feature>
<evidence type="ECO:0000313" key="4">
    <source>
        <dbReference type="Proteomes" id="UP000823521"/>
    </source>
</evidence>
<evidence type="ECO:0000259" key="2">
    <source>
        <dbReference type="Pfam" id="PF04471"/>
    </source>
</evidence>